<accession>A0AB34JDZ1</accession>
<evidence type="ECO:0000256" key="1">
    <source>
        <dbReference type="SAM" id="MobiDB-lite"/>
    </source>
</evidence>
<protein>
    <submittedName>
        <fullName evidence="2">Uncharacterized protein</fullName>
    </submittedName>
</protein>
<evidence type="ECO:0000313" key="2">
    <source>
        <dbReference type="EMBL" id="KAL1520034.1"/>
    </source>
</evidence>
<comment type="caution">
    <text evidence="2">The sequence shown here is derived from an EMBL/GenBank/DDBJ whole genome shotgun (WGS) entry which is preliminary data.</text>
</comment>
<dbReference type="AlphaFoldDB" id="A0AB34JDZ1"/>
<gene>
    <name evidence="2" type="ORF">AB1Y20_023512</name>
</gene>
<dbReference type="EMBL" id="JBGBPQ010000009">
    <property type="protein sequence ID" value="KAL1520034.1"/>
    <property type="molecule type" value="Genomic_DNA"/>
</dbReference>
<feature type="region of interest" description="Disordered" evidence="1">
    <location>
        <begin position="51"/>
        <end position="81"/>
    </location>
</feature>
<sequence length="115" mass="12682">MLLALVLAAGLVLGIALYCLLRERQRSAQEYARVQLYETVDRPFRYCGTELFPSTSPDDDSAEWSSPSGTPRESRAHERPAALVETRACGSRAVEGLDVDDVDAVQRQIKAELDA</sequence>
<keyword evidence="3" id="KW-1185">Reference proteome</keyword>
<reference evidence="2 3" key="1">
    <citation type="journal article" date="2024" name="Science">
        <title>Giant polyketide synthase enzymes in the biosynthesis of giant marine polyether toxins.</title>
        <authorList>
            <person name="Fallon T.R."/>
            <person name="Shende V.V."/>
            <person name="Wierzbicki I.H."/>
            <person name="Pendleton A.L."/>
            <person name="Watervoot N.F."/>
            <person name="Auber R.P."/>
            <person name="Gonzalez D.J."/>
            <person name="Wisecaver J.H."/>
            <person name="Moore B.S."/>
        </authorList>
    </citation>
    <scope>NUCLEOTIDE SEQUENCE [LARGE SCALE GENOMIC DNA]</scope>
    <source>
        <strain evidence="2 3">12B1</strain>
    </source>
</reference>
<name>A0AB34JDZ1_PRYPA</name>
<organism evidence="2 3">
    <name type="scientific">Prymnesium parvum</name>
    <name type="common">Toxic golden alga</name>
    <dbReference type="NCBI Taxonomy" id="97485"/>
    <lineage>
        <taxon>Eukaryota</taxon>
        <taxon>Haptista</taxon>
        <taxon>Haptophyta</taxon>
        <taxon>Prymnesiophyceae</taxon>
        <taxon>Prymnesiales</taxon>
        <taxon>Prymnesiaceae</taxon>
        <taxon>Prymnesium</taxon>
    </lineage>
</organism>
<evidence type="ECO:0000313" key="3">
    <source>
        <dbReference type="Proteomes" id="UP001515480"/>
    </source>
</evidence>
<dbReference type="Proteomes" id="UP001515480">
    <property type="component" value="Unassembled WGS sequence"/>
</dbReference>
<proteinExistence type="predicted"/>